<dbReference type="InParanoid" id="A0A7I4FCJ4"/>
<accession>A0A7I4FCJ4</accession>
<dbReference type="Proteomes" id="UP000006727">
    <property type="component" value="Chromosome 1"/>
</dbReference>
<evidence type="ECO:0000313" key="2">
    <source>
        <dbReference type="Proteomes" id="UP000006727"/>
    </source>
</evidence>
<dbReference type="EnsemblPlants" id="Pp3c1_5960V3.2">
    <property type="protein sequence ID" value="Pp3c1_5960V3.2"/>
    <property type="gene ID" value="Pp3c1_5960"/>
</dbReference>
<dbReference type="AlphaFoldDB" id="A0A7I4FCJ4"/>
<reference evidence="1 2" key="1">
    <citation type="journal article" date="2008" name="Science">
        <title>The Physcomitrella genome reveals evolutionary insights into the conquest of land by plants.</title>
        <authorList>
            <person name="Rensing S."/>
            <person name="Lang D."/>
            <person name="Zimmer A."/>
            <person name="Terry A."/>
            <person name="Salamov A."/>
            <person name="Shapiro H."/>
            <person name="Nishiyama T."/>
            <person name="Perroud P.-F."/>
            <person name="Lindquist E."/>
            <person name="Kamisugi Y."/>
            <person name="Tanahashi T."/>
            <person name="Sakakibara K."/>
            <person name="Fujita T."/>
            <person name="Oishi K."/>
            <person name="Shin-I T."/>
            <person name="Kuroki Y."/>
            <person name="Toyoda A."/>
            <person name="Suzuki Y."/>
            <person name="Hashimoto A."/>
            <person name="Yamaguchi K."/>
            <person name="Sugano A."/>
            <person name="Kohara Y."/>
            <person name="Fujiyama A."/>
            <person name="Anterola A."/>
            <person name="Aoki S."/>
            <person name="Ashton N."/>
            <person name="Barbazuk W.B."/>
            <person name="Barker E."/>
            <person name="Bennetzen J."/>
            <person name="Bezanilla M."/>
            <person name="Blankenship R."/>
            <person name="Cho S.H."/>
            <person name="Dutcher S."/>
            <person name="Estelle M."/>
            <person name="Fawcett J.A."/>
            <person name="Gundlach H."/>
            <person name="Hanada K."/>
            <person name="Heyl A."/>
            <person name="Hicks K.A."/>
            <person name="Hugh J."/>
            <person name="Lohr M."/>
            <person name="Mayer K."/>
            <person name="Melkozernov A."/>
            <person name="Murata T."/>
            <person name="Nelson D."/>
            <person name="Pils B."/>
            <person name="Prigge M."/>
            <person name="Reiss B."/>
            <person name="Renner T."/>
            <person name="Rombauts S."/>
            <person name="Rushton P."/>
            <person name="Sanderfoot A."/>
            <person name="Schween G."/>
            <person name="Shiu S.-H."/>
            <person name="Stueber K."/>
            <person name="Theodoulou F.L."/>
            <person name="Tu H."/>
            <person name="Van de Peer Y."/>
            <person name="Verrier P.J."/>
            <person name="Waters E."/>
            <person name="Wood A."/>
            <person name="Yang L."/>
            <person name="Cove D."/>
            <person name="Cuming A."/>
            <person name="Hasebe M."/>
            <person name="Lucas S."/>
            <person name="Mishler D.B."/>
            <person name="Reski R."/>
            <person name="Grigoriev I."/>
            <person name="Quatrano R.S."/>
            <person name="Boore J.L."/>
        </authorList>
    </citation>
    <scope>NUCLEOTIDE SEQUENCE [LARGE SCALE GENOMIC DNA]</scope>
    <source>
        <strain evidence="1 2">cv. Gransden 2004</strain>
    </source>
</reference>
<name>A0A7I4FCJ4_PHYPA</name>
<dbReference type="Gramene" id="Pp3c1_5960V3.2">
    <property type="protein sequence ID" value="Pp3c1_5960V3.2"/>
    <property type="gene ID" value="Pp3c1_5960"/>
</dbReference>
<sequence>MLGNQFISWLTESKLVIGTHRIAECLRHFRCKRIERLTRLRCGGQSCQVFAMSSPCHVKCIPKPLPRDPVPNHYDQASTNPRKLKYVDPSHRNCVPGFAAASFTPKDPAEKYRGRTHNCTAAVTANSGERYAVTSLNPLHGCVVLTGYKAPYAYGQSAVFDGLTTNNYFNHLVRKVGEEVDTNSKKLVPYSLAALRNLPRVIGHNQVGLHCFDRRNASYIRLESGDKRDMKTPKTTHKRFHYLPRSKTGMSNAGIFAEKSAMMHRHQMG</sequence>
<evidence type="ECO:0000313" key="1">
    <source>
        <dbReference type="EnsemblPlants" id="Pp3c1_5960V3.2"/>
    </source>
</evidence>
<reference evidence="1" key="3">
    <citation type="submission" date="2020-12" db="UniProtKB">
        <authorList>
            <consortium name="EnsemblPlants"/>
        </authorList>
    </citation>
    <scope>IDENTIFICATION</scope>
</reference>
<dbReference type="EMBL" id="ABEU02000001">
    <property type="status" value="NOT_ANNOTATED_CDS"/>
    <property type="molecule type" value="Genomic_DNA"/>
</dbReference>
<keyword evidence="2" id="KW-1185">Reference proteome</keyword>
<protein>
    <submittedName>
        <fullName evidence="1">Uncharacterized protein</fullName>
    </submittedName>
</protein>
<organism evidence="1 2">
    <name type="scientific">Physcomitrium patens</name>
    <name type="common">Spreading-leaved earth moss</name>
    <name type="synonym">Physcomitrella patens</name>
    <dbReference type="NCBI Taxonomy" id="3218"/>
    <lineage>
        <taxon>Eukaryota</taxon>
        <taxon>Viridiplantae</taxon>
        <taxon>Streptophyta</taxon>
        <taxon>Embryophyta</taxon>
        <taxon>Bryophyta</taxon>
        <taxon>Bryophytina</taxon>
        <taxon>Bryopsida</taxon>
        <taxon>Funariidae</taxon>
        <taxon>Funariales</taxon>
        <taxon>Funariaceae</taxon>
        <taxon>Physcomitrium</taxon>
    </lineage>
</organism>
<proteinExistence type="predicted"/>
<reference evidence="1 2" key="2">
    <citation type="journal article" date="2018" name="Plant J.">
        <title>The Physcomitrella patens chromosome-scale assembly reveals moss genome structure and evolution.</title>
        <authorList>
            <person name="Lang D."/>
            <person name="Ullrich K.K."/>
            <person name="Murat F."/>
            <person name="Fuchs J."/>
            <person name="Jenkins J."/>
            <person name="Haas F.B."/>
            <person name="Piednoel M."/>
            <person name="Gundlach H."/>
            <person name="Van Bel M."/>
            <person name="Meyberg R."/>
            <person name="Vives C."/>
            <person name="Morata J."/>
            <person name="Symeonidi A."/>
            <person name="Hiss M."/>
            <person name="Muchero W."/>
            <person name="Kamisugi Y."/>
            <person name="Saleh O."/>
            <person name="Blanc G."/>
            <person name="Decker E.L."/>
            <person name="van Gessel N."/>
            <person name="Grimwood J."/>
            <person name="Hayes R.D."/>
            <person name="Graham S.W."/>
            <person name="Gunter L.E."/>
            <person name="McDaniel S.F."/>
            <person name="Hoernstein S.N.W."/>
            <person name="Larsson A."/>
            <person name="Li F.W."/>
            <person name="Perroud P.F."/>
            <person name="Phillips J."/>
            <person name="Ranjan P."/>
            <person name="Rokshar D.S."/>
            <person name="Rothfels C.J."/>
            <person name="Schneider L."/>
            <person name="Shu S."/>
            <person name="Stevenson D.W."/>
            <person name="Thummler F."/>
            <person name="Tillich M."/>
            <person name="Villarreal Aguilar J.C."/>
            <person name="Widiez T."/>
            <person name="Wong G.K."/>
            <person name="Wymore A."/>
            <person name="Zhang Y."/>
            <person name="Zimmer A.D."/>
            <person name="Quatrano R.S."/>
            <person name="Mayer K.F.X."/>
            <person name="Goodstein D."/>
            <person name="Casacuberta J.M."/>
            <person name="Vandepoele K."/>
            <person name="Reski R."/>
            <person name="Cuming A.C."/>
            <person name="Tuskan G.A."/>
            <person name="Maumus F."/>
            <person name="Salse J."/>
            <person name="Schmutz J."/>
            <person name="Rensing S.A."/>
        </authorList>
    </citation>
    <scope>NUCLEOTIDE SEQUENCE [LARGE SCALE GENOMIC DNA]</scope>
    <source>
        <strain evidence="1 2">cv. Gransden 2004</strain>
    </source>
</reference>